<dbReference type="SUPFAM" id="SSF50814">
    <property type="entry name" value="Lipocalins"/>
    <property type="match status" value="2"/>
</dbReference>
<dbReference type="Pfam" id="PF21053">
    <property type="entry name" value="BFA1_C"/>
    <property type="match status" value="1"/>
</dbReference>
<organism evidence="3 4">
    <name type="scientific">Komarekiella delphini-convector SJRDD-AB1</name>
    <dbReference type="NCBI Taxonomy" id="2593771"/>
    <lineage>
        <taxon>Bacteria</taxon>
        <taxon>Bacillati</taxon>
        <taxon>Cyanobacteriota</taxon>
        <taxon>Cyanophyceae</taxon>
        <taxon>Nostocales</taxon>
        <taxon>Nostocaceae</taxon>
        <taxon>Komarekiella</taxon>
        <taxon>Komarekiella delphini-convector</taxon>
    </lineage>
</organism>
<proteinExistence type="predicted"/>
<dbReference type="Gene3D" id="2.40.128.20">
    <property type="match status" value="2"/>
</dbReference>
<feature type="domain" description="DUF3598" evidence="1">
    <location>
        <begin position="15"/>
        <end position="145"/>
    </location>
</feature>
<comment type="caution">
    <text evidence="3">The sequence shown here is derived from an EMBL/GenBank/DDBJ whole genome shotgun (WGS) entry which is preliminary data.</text>
</comment>
<dbReference type="RefSeq" id="WP_191761957.1">
    <property type="nucleotide sequence ID" value="NZ_VJXY01000075.1"/>
</dbReference>
<evidence type="ECO:0000259" key="1">
    <source>
        <dbReference type="Pfam" id="PF12204"/>
    </source>
</evidence>
<protein>
    <submittedName>
        <fullName evidence="3">DUF3598 family protein</fullName>
    </submittedName>
</protein>
<dbReference type="AlphaFoldDB" id="A0AA40T489"/>
<name>A0AA40T489_9NOST</name>
<dbReference type="Pfam" id="PF12204">
    <property type="entry name" value="DUF3598_N"/>
    <property type="match status" value="1"/>
</dbReference>
<evidence type="ECO:0000259" key="2">
    <source>
        <dbReference type="Pfam" id="PF21053"/>
    </source>
</evidence>
<feature type="domain" description="Biogenesis factor required for ATP synthase 1-like C-terminal" evidence="2">
    <location>
        <begin position="173"/>
        <end position="240"/>
    </location>
</feature>
<dbReference type="EMBL" id="VJXY01000075">
    <property type="protein sequence ID" value="MBD6620644.1"/>
    <property type="molecule type" value="Genomic_DNA"/>
</dbReference>
<gene>
    <name evidence="3" type="ORF">FNW02_33965</name>
</gene>
<sequence>MNQDTLLENVTDAQIKNWENFCHYHGGEWHGTWNIYNPEGILTRAYQCIRSFYVSSNASEVSRQNYYIYADGTTKLENFETRKKPLIKGLFLDNSFSWGSTTVNPGSTFFFETGFRHEDRRGSAVARYNENGTLDVLIIPEHLSSFADTSPYYSVNEFSSKCQGTIKRMTPDWIVSPIVANSWMQLERLAEDYLTLHLADNISVNIPRQIESGKEFCLTTQWLVKPTLMYRGTRHFDASGFTRFTLEVFKC</sequence>
<dbReference type="Proteomes" id="UP001165986">
    <property type="component" value="Unassembled WGS sequence"/>
</dbReference>
<keyword evidence="4" id="KW-1185">Reference proteome</keyword>
<evidence type="ECO:0000313" key="4">
    <source>
        <dbReference type="Proteomes" id="UP001165986"/>
    </source>
</evidence>
<reference evidence="3" key="1">
    <citation type="submission" date="2019-07" db="EMBL/GenBank/DDBJ databases">
        <title>Toxilogical consequences of a new and cryptic species of cyanobacteria (Komarekiella delphini-convector) recovered from the epidermis of a bottlenose dolphin and 1500 ft. in the air.</title>
        <authorList>
            <person name="Brown A.O."/>
            <person name="Dvorak P."/>
            <person name="Villanueva C.D."/>
            <person name="Foss A.J."/>
            <person name="Garvey A.D."/>
            <person name="Gibson Q.A."/>
            <person name="Johansen J.R."/>
            <person name="Casamatta D.A."/>
        </authorList>
    </citation>
    <scope>NUCLEOTIDE SEQUENCE</scope>
    <source>
        <strain evidence="3">SJRDD-AB1</strain>
    </source>
</reference>
<evidence type="ECO:0000313" key="3">
    <source>
        <dbReference type="EMBL" id="MBD6620644.1"/>
    </source>
</evidence>
<dbReference type="InterPro" id="IPR022017">
    <property type="entry name" value="BFA1-like_DUF3598"/>
</dbReference>
<dbReference type="InterPro" id="IPR048378">
    <property type="entry name" value="BFA1-like_C"/>
</dbReference>
<dbReference type="InterPro" id="IPR012674">
    <property type="entry name" value="Calycin"/>
</dbReference>
<accession>A0AA40T489</accession>